<feature type="chain" id="PRO_5017450373" evidence="2">
    <location>
        <begin position="42"/>
        <end position="184"/>
    </location>
</feature>
<dbReference type="SMART" id="SM00028">
    <property type="entry name" value="TPR"/>
    <property type="match status" value="2"/>
</dbReference>
<organism evidence="3 4">
    <name type="scientific">Aurantiacibacter xanthus</name>
    <dbReference type="NCBI Taxonomy" id="1784712"/>
    <lineage>
        <taxon>Bacteria</taxon>
        <taxon>Pseudomonadati</taxon>
        <taxon>Pseudomonadota</taxon>
        <taxon>Alphaproteobacteria</taxon>
        <taxon>Sphingomonadales</taxon>
        <taxon>Erythrobacteraceae</taxon>
        <taxon>Aurantiacibacter</taxon>
    </lineage>
</organism>
<dbReference type="OrthoDB" id="8480982at2"/>
<keyword evidence="1" id="KW-0802">TPR repeat</keyword>
<dbReference type="InterPro" id="IPR019734">
    <property type="entry name" value="TPR_rpt"/>
</dbReference>
<name>A0A3A1P5V9_9SPHN</name>
<comment type="caution">
    <text evidence="3">The sequence shown here is derived from an EMBL/GenBank/DDBJ whole genome shotgun (WGS) entry which is preliminary data.</text>
</comment>
<proteinExistence type="predicted"/>
<dbReference type="PROSITE" id="PS50005">
    <property type="entry name" value="TPR"/>
    <property type="match status" value="1"/>
</dbReference>
<sequence length="184" mass="19287">MTAKTVRRNHNRSALLEKIMRFAPAAAALSLLFAVSASMSAAGERADDPRASELVAEGRQLLNGGDTQGAVDAFEAALAVDPGMTTVFLDLAEAARADGLQGKAIRYYREARARDPNNYAAISGEGEALVEKGAMTAAREALSELEERCGETCVETQQLAAAIAARPAVMTAEMTPADSGVTQN</sequence>
<dbReference type="SUPFAM" id="SSF48452">
    <property type="entry name" value="TPR-like"/>
    <property type="match status" value="1"/>
</dbReference>
<feature type="repeat" description="TPR" evidence="1">
    <location>
        <begin position="51"/>
        <end position="84"/>
    </location>
</feature>
<feature type="signal peptide" evidence="2">
    <location>
        <begin position="1"/>
        <end position="41"/>
    </location>
</feature>
<dbReference type="AlphaFoldDB" id="A0A3A1P5V9"/>
<protein>
    <submittedName>
        <fullName evidence="3">Uncharacterized protein</fullName>
    </submittedName>
</protein>
<evidence type="ECO:0000256" key="2">
    <source>
        <dbReference type="SAM" id="SignalP"/>
    </source>
</evidence>
<evidence type="ECO:0000313" key="4">
    <source>
        <dbReference type="Proteomes" id="UP000265366"/>
    </source>
</evidence>
<evidence type="ECO:0000313" key="3">
    <source>
        <dbReference type="EMBL" id="RIV89520.1"/>
    </source>
</evidence>
<dbReference type="InterPro" id="IPR011990">
    <property type="entry name" value="TPR-like_helical_dom_sf"/>
</dbReference>
<keyword evidence="2" id="KW-0732">Signal</keyword>
<dbReference type="EMBL" id="QXFM01000061">
    <property type="protein sequence ID" value="RIV89520.1"/>
    <property type="molecule type" value="Genomic_DNA"/>
</dbReference>
<dbReference type="Pfam" id="PF13432">
    <property type="entry name" value="TPR_16"/>
    <property type="match status" value="1"/>
</dbReference>
<dbReference type="Proteomes" id="UP000265366">
    <property type="component" value="Unassembled WGS sequence"/>
</dbReference>
<evidence type="ECO:0000256" key="1">
    <source>
        <dbReference type="PROSITE-ProRule" id="PRU00339"/>
    </source>
</evidence>
<gene>
    <name evidence="3" type="ORF">D2V17_06045</name>
</gene>
<keyword evidence="4" id="KW-1185">Reference proteome</keyword>
<accession>A0A3A1P5V9</accession>
<dbReference type="Gene3D" id="1.25.40.10">
    <property type="entry name" value="Tetratricopeptide repeat domain"/>
    <property type="match status" value="1"/>
</dbReference>
<reference evidence="3 4" key="1">
    <citation type="submission" date="2018-08" db="EMBL/GenBank/DDBJ databases">
        <title>Erythrobacter zhengii sp.nov., a bacterium isolated from deep-sea sediment.</title>
        <authorList>
            <person name="Fang C."/>
            <person name="Wu Y.-H."/>
            <person name="Sun C."/>
            <person name="Wang H."/>
            <person name="Cheng H."/>
            <person name="Meng F.-X."/>
            <person name="Wang C.-S."/>
            <person name="Xu X.-W."/>
        </authorList>
    </citation>
    <scope>NUCLEOTIDE SEQUENCE [LARGE SCALE GENOMIC DNA]</scope>
    <source>
        <strain evidence="3 4">CCTCC AB 2015396</strain>
    </source>
</reference>